<accession>A0A0C3JCM1</accession>
<dbReference type="PANTHER" id="PTHR14614">
    <property type="entry name" value="HEPATOCELLULAR CARCINOMA-ASSOCIATED ANTIGEN"/>
    <property type="match status" value="1"/>
</dbReference>
<protein>
    <submittedName>
        <fullName evidence="2">Uncharacterized protein</fullName>
    </submittedName>
</protein>
<evidence type="ECO:0000313" key="2">
    <source>
        <dbReference type="EMBL" id="KIN95401.1"/>
    </source>
</evidence>
<dbReference type="AlphaFoldDB" id="A0A0C3JCM1"/>
<feature type="region of interest" description="Disordered" evidence="1">
    <location>
        <begin position="1"/>
        <end position="24"/>
    </location>
</feature>
<dbReference type="OrthoDB" id="2529286at2759"/>
<dbReference type="GO" id="GO:0032991">
    <property type="term" value="C:protein-containing complex"/>
    <property type="evidence" value="ECO:0007669"/>
    <property type="project" value="TreeGrafter"/>
</dbReference>
<proteinExistence type="predicted"/>
<keyword evidence="3" id="KW-1185">Reference proteome</keyword>
<dbReference type="PANTHER" id="PTHR14614:SF109">
    <property type="entry name" value="RIBOSOMAL LYSINE N-METHYLTRANSFERASE 5"/>
    <property type="match status" value="1"/>
</dbReference>
<dbReference type="STRING" id="870435.A0A0C3JCM1"/>
<dbReference type="Gene3D" id="3.40.50.150">
    <property type="entry name" value="Vaccinia Virus protein VP39"/>
    <property type="match status" value="1"/>
</dbReference>
<organism evidence="2 3">
    <name type="scientific">Pisolithus tinctorius Marx 270</name>
    <dbReference type="NCBI Taxonomy" id="870435"/>
    <lineage>
        <taxon>Eukaryota</taxon>
        <taxon>Fungi</taxon>
        <taxon>Dikarya</taxon>
        <taxon>Basidiomycota</taxon>
        <taxon>Agaricomycotina</taxon>
        <taxon>Agaricomycetes</taxon>
        <taxon>Agaricomycetidae</taxon>
        <taxon>Boletales</taxon>
        <taxon>Sclerodermatineae</taxon>
        <taxon>Pisolithaceae</taxon>
        <taxon>Pisolithus</taxon>
    </lineage>
</organism>
<reference evidence="2 3" key="1">
    <citation type="submission" date="2014-04" db="EMBL/GenBank/DDBJ databases">
        <authorList>
            <consortium name="DOE Joint Genome Institute"/>
            <person name="Kuo A."/>
            <person name="Kohler A."/>
            <person name="Costa M.D."/>
            <person name="Nagy L.G."/>
            <person name="Floudas D."/>
            <person name="Copeland A."/>
            <person name="Barry K.W."/>
            <person name="Cichocki N."/>
            <person name="Veneault-Fourrey C."/>
            <person name="LaButti K."/>
            <person name="Lindquist E.A."/>
            <person name="Lipzen A."/>
            <person name="Lundell T."/>
            <person name="Morin E."/>
            <person name="Murat C."/>
            <person name="Sun H."/>
            <person name="Tunlid A."/>
            <person name="Henrissat B."/>
            <person name="Grigoriev I.V."/>
            <person name="Hibbett D.S."/>
            <person name="Martin F."/>
            <person name="Nordberg H.P."/>
            <person name="Cantor M.N."/>
            <person name="Hua S.X."/>
        </authorList>
    </citation>
    <scope>NUCLEOTIDE SEQUENCE [LARGE SCALE GENOMIC DNA]</scope>
    <source>
        <strain evidence="2 3">Marx 270</strain>
    </source>
</reference>
<dbReference type="Pfam" id="PF10294">
    <property type="entry name" value="Methyltransf_16"/>
    <property type="match status" value="2"/>
</dbReference>
<dbReference type="HOGENOM" id="CLU_061628_0_0_1"/>
<dbReference type="InterPro" id="IPR029063">
    <property type="entry name" value="SAM-dependent_MTases_sf"/>
</dbReference>
<dbReference type="EMBL" id="KN832069">
    <property type="protein sequence ID" value="KIN95401.1"/>
    <property type="molecule type" value="Genomic_DNA"/>
</dbReference>
<feature type="compositionally biased region" description="Polar residues" evidence="1">
    <location>
        <begin position="1"/>
        <end position="10"/>
    </location>
</feature>
<evidence type="ECO:0000313" key="3">
    <source>
        <dbReference type="Proteomes" id="UP000054217"/>
    </source>
</evidence>
<dbReference type="InterPro" id="IPR019410">
    <property type="entry name" value="Methyltransf_16"/>
</dbReference>
<dbReference type="Proteomes" id="UP000054217">
    <property type="component" value="Unassembled WGS sequence"/>
</dbReference>
<gene>
    <name evidence="2" type="ORF">M404DRAFT_1007538</name>
</gene>
<name>A0A0C3JCM1_PISTI</name>
<dbReference type="GO" id="GO:0008757">
    <property type="term" value="F:S-adenosylmethionine-dependent methyltransferase activity"/>
    <property type="evidence" value="ECO:0007669"/>
    <property type="project" value="UniProtKB-ARBA"/>
</dbReference>
<dbReference type="SUPFAM" id="SSF53335">
    <property type="entry name" value="S-adenosyl-L-methionine-dependent methyltransferases"/>
    <property type="match status" value="1"/>
</dbReference>
<evidence type="ECO:0000256" key="1">
    <source>
        <dbReference type="SAM" id="MobiDB-lite"/>
    </source>
</evidence>
<reference evidence="3" key="2">
    <citation type="submission" date="2015-01" db="EMBL/GenBank/DDBJ databases">
        <title>Evolutionary Origins and Diversification of the Mycorrhizal Mutualists.</title>
        <authorList>
            <consortium name="DOE Joint Genome Institute"/>
            <consortium name="Mycorrhizal Genomics Consortium"/>
            <person name="Kohler A."/>
            <person name="Kuo A."/>
            <person name="Nagy L.G."/>
            <person name="Floudas D."/>
            <person name="Copeland A."/>
            <person name="Barry K.W."/>
            <person name="Cichocki N."/>
            <person name="Veneault-Fourrey C."/>
            <person name="LaButti K."/>
            <person name="Lindquist E.A."/>
            <person name="Lipzen A."/>
            <person name="Lundell T."/>
            <person name="Morin E."/>
            <person name="Murat C."/>
            <person name="Riley R."/>
            <person name="Ohm R."/>
            <person name="Sun H."/>
            <person name="Tunlid A."/>
            <person name="Henrissat B."/>
            <person name="Grigoriev I.V."/>
            <person name="Hibbett D.S."/>
            <person name="Martin F."/>
        </authorList>
    </citation>
    <scope>NUCLEOTIDE SEQUENCE [LARGE SCALE GENOMIC DNA]</scope>
    <source>
        <strain evidence="3">Marx 270</strain>
    </source>
</reference>
<sequence length="263" mass="29512">MSKDQQLCNISQSPKSKQKRSKENKSIDIDIEIAQDKTALRSRRGDTGSVVWRASVEFCRTVLHQYFFPSGSTIFDYRRLSECNCLELGAGTGLLGIALSPLFRAYTATDIAALLPLIRKNVTLNPRPNYGAVGSQCTDLIVEELDWLTLASLPLGPTRTRYCPLPGPSSTLNKDNTWDLILAVDCIYHPSLLRPFVDTIEALATPGRTWVIVVVELRQEDVIREFLNLWLTLGNWEITRVEGFLDENYAVWAGHRNSPAPTM</sequence>
<dbReference type="GO" id="GO:0005829">
    <property type="term" value="C:cytosol"/>
    <property type="evidence" value="ECO:0007669"/>
    <property type="project" value="TreeGrafter"/>
</dbReference>
<dbReference type="InParanoid" id="A0A0C3JCM1"/>